<proteinExistence type="predicted"/>
<feature type="domain" description="HIG1" evidence="8">
    <location>
        <begin position="88"/>
        <end position="179"/>
    </location>
</feature>
<dbReference type="PANTHER" id="PTHR12297:SF3">
    <property type="entry name" value="HIG1 DOMAIN FAMILY MEMBER 1A"/>
    <property type="match status" value="1"/>
</dbReference>
<evidence type="ECO:0000256" key="2">
    <source>
        <dbReference type="ARBA" id="ARBA00022692"/>
    </source>
</evidence>
<evidence type="ECO:0000256" key="4">
    <source>
        <dbReference type="ARBA" id="ARBA00023128"/>
    </source>
</evidence>
<organism evidence="9 10">
    <name type="scientific">Ditylenchus destructor</name>
    <dbReference type="NCBI Taxonomy" id="166010"/>
    <lineage>
        <taxon>Eukaryota</taxon>
        <taxon>Metazoa</taxon>
        <taxon>Ecdysozoa</taxon>
        <taxon>Nematoda</taxon>
        <taxon>Chromadorea</taxon>
        <taxon>Rhabditida</taxon>
        <taxon>Tylenchina</taxon>
        <taxon>Tylenchomorpha</taxon>
        <taxon>Sphaerularioidea</taxon>
        <taxon>Anguinidae</taxon>
        <taxon>Anguininae</taxon>
        <taxon>Ditylenchus</taxon>
    </lineage>
</organism>
<accession>A0AAD4R1F0</accession>
<dbReference type="Pfam" id="PF04588">
    <property type="entry name" value="HIG_1_N"/>
    <property type="match status" value="1"/>
</dbReference>
<evidence type="ECO:0000313" key="9">
    <source>
        <dbReference type="EMBL" id="KAI1703644.1"/>
    </source>
</evidence>
<evidence type="ECO:0000313" key="10">
    <source>
        <dbReference type="Proteomes" id="UP001201812"/>
    </source>
</evidence>
<keyword evidence="4" id="KW-0496">Mitochondrion</keyword>
<keyword evidence="2 7" id="KW-0812">Transmembrane</keyword>
<feature type="transmembrane region" description="Helical" evidence="7">
    <location>
        <begin position="116"/>
        <end position="136"/>
    </location>
</feature>
<feature type="transmembrane region" description="Helical" evidence="7">
    <location>
        <begin position="151"/>
        <end position="170"/>
    </location>
</feature>
<evidence type="ECO:0000256" key="1">
    <source>
        <dbReference type="ARBA" id="ARBA00004325"/>
    </source>
</evidence>
<gene>
    <name evidence="9" type="ORF">DdX_14783</name>
</gene>
<keyword evidence="10" id="KW-1185">Reference proteome</keyword>
<dbReference type="EMBL" id="JAKKPZ010000079">
    <property type="protein sequence ID" value="KAI1703644.1"/>
    <property type="molecule type" value="Genomic_DNA"/>
</dbReference>
<keyword evidence="3 7" id="KW-1133">Transmembrane helix</keyword>
<dbReference type="PROSITE" id="PS51503">
    <property type="entry name" value="HIG1"/>
    <property type="match status" value="1"/>
</dbReference>
<dbReference type="GO" id="GO:0097250">
    <property type="term" value="P:mitochondrial respirasome assembly"/>
    <property type="evidence" value="ECO:0007669"/>
    <property type="project" value="TreeGrafter"/>
</dbReference>
<evidence type="ECO:0000256" key="6">
    <source>
        <dbReference type="SAM" id="MobiDB-lite"/>
    </source>
</evidence>
<dbReference type="GO" id="GO:0031966">
    <property type="term" value="C:mitochondrial membrane"/>
    <property type="evidence" value="ECO:0007669"/>
    <property type="project" value="UniProtKB-SubCell"/>
</dbReference>
<evidence type="ECO:0000256" key="5">
    <source>
        <dbReference type="ARBA" id="ARBA00023136"/>
    </source>
</evidence>
<evidence type="ECO:0000259" key="8">
    <source>
        <dbReference type="PROSITE" id="PS51503"/>
    </source>
</evidence>
<dbReference type="Proteomes" id="UP001201812">
    <property type="component" value="Unassembled WGS sequence"/>
</dbReference>
<protein>
    <submittedName>
        <fullName evidence="9">Hypoxia induced protein conserved region domain-containing protein</fullName>
    </submittedName>
</protein>
<feature type="compositionally biased region" description="Basic and acidic residues" evidence="6">
    <location>
        <begin position="28"/>
        <end position="38"/>
    </location>
</feature>
<sequence>MATKQPESAPDNGVNEKFFTWKKVGSKANDKTVDENQKSKPVGAVPLAKSTGDVTQNKPRVEEVQKYGKKRPPVVPPASTVYGGSVFSPITSLGGSSAFKDEMWKKSAQKMKENPILPLGLVGVTYCLFGMARAIINRDSLKANKYMKARVAIQGFSAMTLFAGALWTYWRRSRAADMEFAEMAAAAEGQTPVTQQ</sequence>
<comment type="caution">
    <text evidence="9">The sequence shown here is derived from an EMBL/GenBank/DDBJ whole genome shotgun (WGS) entry which is preliminary data.</text>
</comment>
<keyword evidence="5 7" id="KW-0472">Membrane</keyword>
<dbReference type="InterPro" id="IPR050355">
    <property type="entry name" value="RCF1"/>
</dbReference>
<feature type="region of interest" description="Disordered" evidence="6">
    <location>
        <begin position="27"/>
        <end position="54"/>
    </location>
</feature>
<evidence type="ECO:0000256" key="7">
    <source>
        <dbReference type="SAM" id="Phobius"/>
    </source>
</evidence>
<dbReference type="AlphaFoldDB" id="A0AAD4R1F0"/>
<evidence type="ECO:0000256" key="3">
    <source>
        <dbReference type="ARBA" id="ARBA00022989"/>
    </source>
</evidence>
<name>A0AAD4R1F0_9BILA</name>
<dbReference type="PANTHER" id="PTHR12297">
    <property type="entry name" value="HYPOXIA-INDUCBILE GENE 1 HIG1 -RELATED"/>
    <property type="match status" value="1"/>
</dbReference>
<dbReference type="InterPro" id="IPR007667">
    <property type="entry name" value="Hypoxia_induced_domain"/>
</dbReference>
<reference evidence="9" key="1">
    <citation type="submission" date="2022-01" db="EMBL/GenBank/DDBJ databases">
        <title>Genome Sequence Resource for Two Populations of Ditylenchus destructor, the Migratory Endoparasitic Phytonematode.</title>
        <authorList>
            <person name="Zhang H."/>
            <person name="Lin R."/>
            <person name="Xie B."/>
        </authorList>
    </citation>
    <scope>NUCLEOTIDE SEQUENCE</scope>
    <source>
        <strain evidence="9">BazhouSP</strain>
    </source>
</reference>
<dbReference type="Gene3D" id="6.10.140.1320">
    <property type="match status" value="1"/>
</dbReference>
<comment type="subcellular location">
    <subcellularLocation>
        <location evidence="1">Mitochondrion membrane</location>
    </subcellularLocation>
</comment>